<dbReference type="GO" id="GO:0004798">
    <property type="term" value="F:dTMP kinase activity"/>
    <property type="evidence" value="ECO:0007669"/>
    <property type="project" value="TreeGrafter"/>
</dbReference>
<dbReference type="InterPro" id="IPR027417">
    <property type="entry name" value="P-loop_NTPase"/>
</dbReference>
<dbReference type="GO" id="GO:0006227">
    <property type="term" value="P:dUDP biosynthetic process"/>
    <property type="evidence" value="ECO:0007669"/>
    <property type="project" value="TreeGrafter"/>
</dbReference>
<dbReference type="Gene3D" id="3.40.50.300">
    <property type="entry name" value="P-loop containing nucleotide triphosphate hydrolases"/>
    <property type="match status" value="1"/>
</dbReference>
<dbReference type="KEGG" id="csph:CSPHI_02655"/>
<evidence type="ECO:0000256" key="2">
    <source>
        <dbReference type="ARBA" id="ARBA00017144"/>
    </source>
</evidence>
<dbReference type="STRING" id="1437874.CSPHI_02655"/>
<evidence type="ECO:0000313" key="6">
    <source>
        <dbReference type="EMBL" id="APT90156.1"/>
    </source>
</evidence>
<gene>
    <name evidence="6" type="ORF">CSPHI_02655</name>
</gene>
<dbReference type="AlphaFoldDB" id="A0A1L7CWA0"/>
<keyword evidence="3" id="KW-0547">Nucleotide-binding</keyword>
<keyword evidence="7" id="KW-1185">Reference proteome</keyword>
<dbReference type="GO" id="GO:0006233">
    <property type="term" value="P:dTDP biosynthetic process"/>
    <property type="evidence" value="ECO:0007669"/>
    <property type="project" value="TreeGrafter"/>
</dbReference>
<keyword evidence="4" id="KW-0067">ATP-binding</keyword>
<dbReference type="InterPro" id="IPR039430">
    <property type="entry name" value="Thymidylate_kin-like_dom"/>
</dbReference>
<keyword evidence="6" id="KW-0808">Transferase</keyword>
<dbReference type="PANTHER" id="PTHR10344:SF4">
    <property type="entry name" value="UMP-CMP KINASE 2, MITOCHONDRIAL"/>
    <property type="match status" value="1"/>
</dbReference>
<accession>A0A1L7CWA0</accession>
<proteinExistence type="inferred from homology"/>
<evidence type="ECO:0000256" key="4">
    <source>
        <dbReference type="ARBA" id="ARBA00022840"/>
    </source>
</evidence>
<evidence type="ECO:0000256" key="3">
    <source>
        <dbReference type="ARBA" id="ARBA00022741"/>
    </source>
</evidence>
<keyword evidence="6" id="KW-0418">Kinase</keyword>
<evidence type="ECO:0000259" key="5">
    <source>
        <dbReference type="Pfam" id="PF02223"/>
    </source>
</evidence>
<dbReference type="Proteomes" id="UP000185469">
    <property type="component" value="Chromosome"/>
</dbReference>
<dbReference type="CDD" id="cd01672">
    <property type="entry name" value="TMPK"/>
    <property type="match status" value="1"/>
</dbReference>
<dbReference type="GO" id="GO:0005829">
    <property type="term" value="C:cytosol"/>
    <property type="evidence" value="ECO:0007669"/>
    <property type="project" value="TreeGrafter"/>
</dbReference>
<dbReference type="EMBL" id="CP009248">
    <property type="protein sequence ID" value="APT90156.1"/>
    <property type="molecule type" value="Genomic_DNA"/>
</dbReference>
<name>A0A1L7CWA0_9CORY</name>
<dbReference type="GO" id="GO:0006235">
    <property type="term" value="P:dTTP biosynthetic process"/>
    <property type="evidence" value="ECO:0007669"/>
    <property type="project" value="TreeGrafter"/>
</dbReference>
<sequence length="211" mass="22381">MLIAIEGIDGAGKNTLTTALAGRLGAAGRTVARAAFPAYGDSLPADLADEALHGGLGDLADSAWAMAVLFALDRRERAAAVAGLAADHDVVLLDRWVASNAAYTWARTGDAATPARIAELEFDRIGLPRPDLTVLLAAPAELAERRARGREAADAARTRDRYERDRRLQRDTAAAYERLAAEGFGGPWVRVPADAAPEESARRVLAALTDR</sequence>
<dbReference type="RefSeq" id="WP_075691379.1">
    <property type="nucleotide sequence ID" value="NZ_CP009248.1"/>
</dbReference>
<feature type="domain" description="Thymidylate kinase-like" evidence="5">
    <location>
        <begin position="5"/>
        <end position="198"/>
    </location>
</feature>
<dbReference type="GO" id="GO:0005524">
    <property type="term" value="F:ATP binding"/>
    <property type="evidence" value="ECO:0007669"/>
    <property type="project" value="UniProtKB-KW"/>
</dbReference>
<dbReference type="Pfam" id="PF02223">
    <property type="entry name" value="Thymidylate_kin"/>
    <property type="match status" value="1"/>
</dbReference>
<organism evidence="6 7">
    <name type="scientific">Corynebacterium sphenisci DSM 44792</name>
    <dbReference type="NCBI Taxonomy" id="1437874"/>
    <lineage>
        <taxon>Bacteria</taxon>
        <taxon>Bacillati</taxon>
        <taxon>Actinomycetota</taxon>
        <taxon>Actinomycetes</taxon>
        <taxon>Mycobacteriales</taxon>
        <taxon>Corynebacteriaceae</taxon>
        <taxon>Corynebacterium</taxon>
    </lineage>
</organism>
<dbReference type="OrthoDB" id="9774907at2"/>
<protein>
    <recommendedName>
        <fullName evidence="2">Thymidylate kinase</fullName>
    </recommendedName>
</protein>
<dbReference type="PANTHER" id="PTHR10344">
    <property type="entry name" value="THYMIDYLATE KINASE"/>
    <property type="match status" value="1"/>
</dbReference>
<evidence type="ECO:0000313" key="7">
    <source>
        <dbReference type="Proteomes" id="UP000185469"/>
    </source>
</evidence>
<reference evidence="6 7" key="1">
    <citation type="submission" date="2014-08" db="EMBL/GenBank/DDBJ databases">
        <title>Complete genome sequence of Corynebacterium sphenisci CECT 5990(T) (=DSM 44792(T)), isolated from healthy wild penguins.</title>
        <authorList>
            <person name="Ruckert C."/>
            <person name="Albersmeier A."/>
            <person name="Winkler A."/>
            <person name="Kalinowski J."/>
        </authorList>
    </citation>
    <scope>NUCLEOTIDE SEQUENCE [LARGE SCALE GENOMIC DNA]</scope>
    <source>
        <strain evidence="6 7">DSM 44792</strain>
    </source>
</reference>
<comment type="similarity">
    <text evidence="1">Belongs to the thymidylate kinase family.</text>
</comment>
<dbReference type="SUPFAM" id="SSF52540">
    <property type="entry name" value="P-loop containing nucleoside triphosphate hydrolases"/>
    <property type="match status" value="1"/>
</dbReference>
<evidence type="ECO:0000256" key="1">
    <source>
        <dbReference type="ARBA" id="ARBA00009776"/>
    </source>
</evidence>
<dbReference type="NCBIfam" id="NF005923">
    <property type="entry name" value="PRK07933.1"/>
    <property type="match status" value="1"/>
</dbReference>